<evidence type="ECO:0000313" key="5">
    <source>
        <dbReference type="EMBL" id="MEJ8848194.1"/>
    </source>
</evidence>
<dbReference type="SUPFAM" id="SSF56796">
    <property type="entry name" value="Dehydroquinate synthase-like"/>
    <property type="match status" value="1"/>
</dbReference>
<dbReference type="PANTHER" id="PTHR11496">
    <property type="entry name" value="ALCOHOL DEHYDROGENASE"/>
    <property type="match status" value="1"/>
</dbReference>
<organism evidence="5 6">
    <name type="scientific">Variovorax rhizosphaerae</name>
    <dbReference type="NCBI Taxonomy" id="1836200"/>
    <lineage>
        <taxon>Bacteria</taxon>
        <taxon>Pseudomonadati</taxon>
        <taxon>Pseudomonadota</taxon>
        <taxon>Betaproteobacteria</taxon>
        <taxon>Burkholderiales</taxon>
        <taxon>Comamonadaceae</taxon>
        <taxon>Variovorax</taxon>
    </lineage>
</organism>
<dbReference type="RefSeq" id="WP_340343329.1">
    <property type="nucleotide sequence ID" value="NZ_JBBKZT010000007.1"/>
</dbReference>
<keyword evidence="6" id="KW-1185">Reference proteome</keyword>
<evidence type="ECO:0000256" key="1">
    <source>
        <dbReference type="ARBA" id="ARBA00023002"/>
    </source>
</evidence>
<name>A0ABU8WMK6_9BURK</name>
<evidence type="ECO:0000256" key="2">
    <source>
        <dbReference type="SAM" id="MobiDB-lite"/>
    </source>
</evidence>
<reference evidence="5 6" key="1">
    <citation type="submission" date="2024-03" db="EMBL/GenBank/DDBJ databases">
        <title>Novel species of the genus Variovorax.</title>
        <authorList>
            <person name="Liu Q."/>
            <person name="Xin Y.-H."/>
        </authorList>
    </citation>
    <scope>NUCLEOTIDE SEQUENCE [LARGE SCALE GENOMIC DNA]</scope>
    <source>
        <strain evidence="5 6">KACC 18900</strain>
    </source>
</reference>
<feature type="domain" description="Alcohol dehydrogenase iron-type/glycerol dehydrogenase GldA" evidence="3">
    <location>
        <begin position="32"/>
        <end position="205"/>
    </location>
</feature>
<dbReference type="Pfam" id="PF25137">
    <property type="entry name" value="ADH_Fe_C"/>
    <property type="match status" value="1"/>
</dbReference>
<dbReference type="CDD" id="cd14866">
    <property type="entry name" value="Fe-ADH-like"/>
    <property type="match status" value="1"/>
</dbReference>
<dbReference type="InterPro" id="IPR056798">
    <property type="entry name" value="ADH_Fe_C"/>
</dbReference>
<dbReference type="Proteomes" id="UP001385892">
    <property type="component" value="Unassembled WGS sequence"/>
</dbReference>
<sequence>MNSARLSEEARNTSEAQGATAAPLRHLVPELRLFHGADSLSALQGELARLGSTRAVIVCGASLARDGAAMALLHEALGKRGAGVLPCVRAHSPLDAVEAAAADLQALGADAVVAVGGGSAVVTARGASILLAEQADARQLCTQRGADGVLRSPRLLAPKLPQLVVPTTPTTATLKAGSALLDPTDGSRLALFDPKTRAKAVFVHPALLQTPPRSLVVSATLNTLAMALEGLMSLRGDPFSDALLVHATRLIVQHLPGAEAPAGREALMFASLLCGHGTDYTGAGIAIPLGHAISARFHVDNGLANAIVLPHVVRFNARHAVAGLEQLAVAFGRTERGVAAADAVVHGMAQLLAQLGSPNRLRDIGVTRDSLPALAAVSTDDWFVRDNPRPVRDAADLLGVLESAW</sequence>
<protein>
    <submittedName>
        <fullName evidence="5">Iron-containing alcohol dehydrogenase family protein</fullName>
    </submittedName>
</protein>
<keyword evidence="1" id="KW-0560">Oxidoreductase</keyword>
<dbReference type="Pfam" id="PF00465">
    <property type="entry name" value="Fe-ADH"/>
    <property type="match status" value="1"/>
</dbReference>
<evidence type="ECO:0000259" key="4">
    <source>
        <dbReference type="Pfam" id="PF25137"/>
    </source>
</evidence>
<gene>
    <name evidence="5" type="ORF">WKW82_16160</name>
</gene>
<dbReference type="EMBL" id="JBBKZT010000007">
    <property type="protein sequence ID" value="MEJ8848194.1"/>
    <property type="molecule type" value="Genomic_DNA"/>
</dbReference>
<dbReference type="Gene3D" id="3.40.50.1970">
    <property type="match status" value="1"/>
</dbReference>
<feature type="domain" description="Fe-containing alcohol dehydrogenase-like C-terminal" evidence="4">
    <location>
        <begin position="217"/>
        <end position="401"/>
    </location>
</feature>
<evidence type="ECO:0000259" key="3">
    <source>
        <dbReference type="Pfam" id="PF00465"/>
    </source>
</evidence>
<feature type="compositionally biased region" description="Basic and acidic residues" evidence="2">
    <location>
        <begin position="1"/>
        <end position="12"/>
    </location>
</feature>
<dbReference type="InterPro" id="IPR039697">
    <property type="entry name" value="Alcohol_dehydrogenase_Fe"/>
</dbReference>
<proteinExistence type="predicted"/>
<feature type="region of interest" description="Disordered" evidence="2">
    <location>
        <begin position="1"/>
        <end position="21"/>
    </location>
</feature>
<comment type="caution">
    <text evidence="5">The sequence shown here is derived from an EMBL/GenBank/DDBJ whole genome shotgun (WGS) entry which is preliminary data.</text>
</comment>
<evidence type="ECO:0000313" key="6">
    <source>
        <dbReference type="Proteomes" id="UP001385892"/>
    </source>
</evidence>
<dbReference type="InterPro" id="IPR001670">
    <property type="entry name" value="ADH_Fe/GldA"/>
</dbReference>
<accession>A0ABU8WMK6</accession>
<dbReference type="Gene3D" id="1.20.1090.10">
    <property type="entry name" value="Dehydroquinate synthase-like - alpha domain"/>
    <property type="match status" value="1"/>
</dbReference>
<dbReference type="PANTHER" id="PTHR11496:SF83">
    <property type="entry name" value="HYDROXYACID-OXOACID TRANSHYDROGENASE, MITOCHONDRIAL"/>
    <property type="match status" value="1"/>
</dbReference>